<organism evidence="1 2">
    <name type="scientific">Vibrio superstes NBRC 103154</name>
    <dbReference type="NCBI Taxonomy" id="1219062"/>
    <lineage>
        <taxon>Bacteria</taxon>
        <taxon>Pseudomonadati</taxon>
        <taxon>Pseudomonadota</taxon>
        <taxon>Gammaproteobacteria</taxon>
        <taxon>Vibrionales</taxon>
        <taxon>Vibrionaceae</taxon>
        <taxon>Vibrio</taxon>
    </lineage>
</organism>
<keyword evidence="1" id="KW-0238">DNA-binding</keyword>
<dbReference type="EMBL" id="BJXK01000002">
    <property type="protein sequence ID" value="GEM78223.1"/>
    <property type="molecule type" value="Genomic_DNA"/>
</dbReference>
<gene>
    <name evidence="1" type="ORF">VSU01S_04680</name>
</gene>
<evidence type="ECO:0000313" key="2">
    <source>
        <dbReference type="Proteomes" id="UP000321113"/>
    </source>
</evidence>
<evidence type="ECO:0000313" key="1">
    <source>
        <dbReference type="EMBL" id="GEM78223.1"/>
    </source>
</evidence>
<dbReference type="Proteomes" id="UP000321113">
    <property type="component" value="Unassembled WGS sequence"/>
</dbReference>
<sequence length="77" mass="8863">MSVNRAITGTKKMKIKKRFIAGAACPECSDTDSLRWWEENNVEWVECVSCDFKEQRLPADQQEQVGEQDLIGIFKPE</sequence>
<comment type="caution">
    <text evidence="1">The sequence shown here is derived from an EMBL/GenBank/DDBJ whole genome shotgun (WGS) entry which is preliminary data.</text>
</comment>
<protein>
    <submittedName>
        <fullName evidence="1">DNA-binding protein</fullName>
    </submittedName>
</protein>
<proteinExistence type="predicted"/>
<name>A0A511QLN6_9VIBR</name>
<accession>A0A511QLN6</accession>
<dbReference type="NCBIfam" id="TIGR02443">
    <property type="entry name" value="YheV family putative zinc ribbon protein"/>
    <property type="match status" value="1"/>
</dbReference>
<keyword evidence="2" id="KW-1185">Reference proteome</keyword>
<dbReference type="GO" id="GO:0003677">
    <property type="term" value="F:DNA binding"/>
    <property type="evidence" value="ECO:0007669"/>
    <property type="project" value="UniProtKB-KW"/>
</dbReference>
<dbReference type="InterPro" id="IPR012658">
    <property type="entry name" value="YheV"/>
</dbReference>
<dbReference type="AlphaFoldDB" id="A0A511QLN6"/>
<dbReference type="Pfam" id="PF09526">
    <property type="entry name" value="DUF2387"/>
    <property type="match status" value="1"/>
</dbReference>
<reference evidence="1 2" key="1">
    <citation type="submission" date="2019-07" db="EMBL/GenBank/DDBJ databases">
        <title>Whole genome shotgun sequence of Vibrio superstes NBRC 103154.</title>
        <authorList>
            <person name="Hosoyama A."/>
            <person name="Uohara A."/>
            <person name="Ohji S."/>
            <person name="Ichikawa N."/>
        </authorList>
    </citation>
    <scope>NUCLEOTIDE SEQUENCE [LARGE SCALE GENOMIC DNA]</scope>
    <source>
        <strain evidence="1 2">NBRC 103154</strain>
    </source>
</reference>